<accession>A0A2K5B4Q8</accession>
<sequence length="94" mass="10275">MPKSLNSLAVRMVVLLVVHHGKALRASLNPTGIERKWGDQWPPAVGLTGRGVIEWESPTSYIYVVPHVPQQSSGCTQVTAASVRECFGRHNPIC</sequence>
<dbReference type="EMBL" id="KX686068">
    <property type="protein sequence ID" value="ASU09854.1"/>
    <property type="molecule type" value="Genomic_RNA"/>
</dbReference>
<organism evidence="1">
    <name type="scientific">Leishmania RNA virus 1</name>
    <dbReference type="NCBI Taxonomy" id="1678905"/>
    <lineage>
        <taxon>Viruses</taxon>
        <taxon>Riboviria</taxon>
        <taxon>Orthornavirae</taxon>
        <taxon>Duplornaviricota</taxon>
        <taxon>Chrymotiviricetes</taxon>
        <taxon>Ghabrivirales</taxon>
        <taxon>Alphatotivirineae</taxon>
        <taxon>Pseudototiviridae</taxon>
        <taxon>Leishmaniavirus</taxon>
        <taxon>Leishmaniavirus ichi</taxon>
    </lineage>
</organism>
<name>A0A2K5B4Q8_9VIRU</name>
<protein>
    <submittedName>
        <fullName evidence="1">Uncharacterized protein</fullName>
    </submittedName>
</protein>
<evidence type="ECO:0000313" key="1">
    <source>
        <dbReference type="EMBL" id="ASU09854.1"/>
    </source>
</evidence>
<reference evidence="1" key="1">
    <citation type="submission" date="2016-08" db="EMBL/GenBank/DDBJ databases">
        <title>Structural variations of leishmaniavirus: news genomics findings.</title>
        <authorList>
            <person name="Oliveira R.S."/>
            <person name="Barata R."/>
            <person name="Bularmaqui T.C.T."/>
            <person name="Vasconcelos J.M."/>
            <person name="Oliveira L.F."/>
            <person name="Silva D.E.A."/>
            <person name="Lemos P.S."/>
            <person name="Franco Filho L.C."/>
            <person name="Cardoso J.F."/>
            <person name="Costa K.S."/>
            <person name="Silveira F.T."/>
            <person name="Vianez J.L.S.G.Jr."/>
            <person name="Nunes M.R.T."/>
        </authorList>
    </citation>
    <scope>NUCLEOTIDE SEQUENCE</scope>
    <source>
        <strain evidence="1">M6200</strain>
    </source>
</reference>
<proteinExistence type="predicted"/>